<evidence type="ECO:0000313" key="2">
    <source>
        <dbReference type="EMBL" id="WVY95050.1"/>
    </source>
</evidence>
<dbReference type="PANTHER" id="PTHR10742">
    <property type="entry name" value="FLAVIN MONOAMINE OXIDASE"/>
    <property type="match status" value="1"/>
</dbReference>
<dbReference type="SUPFAM" id="SSF54373">
    <property type="entry name" value="FAD-linked reductases, C-terminal domain"/>
    <property type="match status" value="1"/>
</dbReference>
<evidence type="ECO:0000313" key="3">
    <source>
        <dbReference type="Proteomes" id="UP001374535"/>
    </source>
</evidence>
<reference evidence="2 3" key="1">
    <citation type="journal article" date="2023" name="Life. Sci Alliance">
        <title>Evolutionary insights into 3D genome organization and epigenetic landscape of Vigna mungo.</title>
        <authorList>
            <person name="Junaid A."/>
            <person name="Singh B."/>
            <person name="Bhatia S."/>
        </authorList>
    </citation>
    <scope>NUCLEOTIDE SEQUENCE [LARGE SCALE GENOMIC DNA]</scope>
    <source>
        <strain evidence="2">Urdbean</strain>
    </source>
</reference>
<feature type="non-terminal residue" evidence="2">
    <location>
        <position position="120"/>
    </location>
</feature>
<sequence length="120" mass="13264">ESFVGHSKYANFFPCVGTRSVADFRLATYIKEPGQSYKIKVSTVNKYFGATTEERNSRGHCFMSRNVRKIIGALVLIALVVSKAAIEGQSLSTPDHVKHALKVLQKFVGQDSVPEQVAYV</sequence>
<dbReference type="GO" id="GO:0016491">
    <property type="term" value="F:oxidoreductase activity"/>
    <property type="evidence" value="ECO:0007669"/>
    <property type="project" value="TreeGrafter"/>
</dbReference>
<proteinExistence type="inferred from homology"/>
<evidence type="ECO:0000256" key="1">
    <source>
        <dbReference type="ARBA" id="ARBA00005995"/>
    </source>
</evidence>
<dbReference type="Proteomes" id="UP001374535">
    <property type="component" value="Chromosome 10"/>
</dbReference>
<dbReference type="InterPro" id="IPR050281">
    <property type="entry name" value="Flavin_monoamine_oxidase"/>
</dbReference>
<protein>
    <submittedName>
        <fullName evidence="2">Uncharacterized protein</fullName>
    </submittedName>
</protein>
<comment type="similarity">
    <text evidence="1">Belongs to the flavin monoamine oxidase family.</text>
</comment>
<keyword evidence="3" id="KW-1185">Reference proteome</keyword>
<dbReference type="PANTHER" id="PTHR10742:SF410">
    <property type="entry name" value="LYSINE-SPECIFIC HISTONE DEMETHYLASE 2"/>
    <property type="match status" value="1"/>
</dbReference>
<organism evidence="2 3">
    <name type="scientific">Vigna mungo</name>
    <name type="common">Black gram</name>
    <name type="synonym">Phaseolus mungo</name>
    <dbReference type="NCBI Taxonomy" id="3915"/>
    <lineage>
        <taxon>Eukaryota</taxon>
        <taxon>Viridiplantae</taxon>
        <taxon>Streptophyta</taxon>
        <taxon>Embryophyta</taxon>
        <taxon>Tracheophyta</taxon>
        <taxon>Spermatophyta</taxon>
        <taxon>Magnoliopsida</taxon>
        <taxon>eudicotyledons</taxon>
        <taxon>Gunneridae</taxon>
        <taxon>Pentapetalae</taxon>
        <taxon>rosids</taxon>
        <taxon>fabids</taxon>
        <taxon>Fabales</taxon>
        <taxon>Fabaceae</taxon>
        <taxon>Papilionoideae</taxon>
        <taxon>50 kb inversion clade</taxon>
        <taxon>NPAAA clade</taxon>
        <taxon>indigoferoid/millettioid clade</taxon>
        <taxon>Phaseoleae</taxon>
        <taxon>Vigna</taxon>
    </lineage>
</organism>
<dbReference type="EMBL" id="CP144691">
    <property type="protein sequence ID" value="WVY95050.1"/>
    <property type="molecule type" value="Genomic_DNA"/>
</dbReference>
<dbReference type="AlphaFoldDB" id="A0AAQ3RKE8"/>
<name>A0AAQ3RKE8_VIGMU</name>
<feature type="non-terminal residue" evidence="2">
    <location>
        <position position="1"/>
    </location>
</feature>
<dbReference type="Gene3D" id="3.90.660.10">
    <property type="match status" value="1"/>
</dbReference>
<accession>A0AAQ3RKE8</accession>
<gene>
    <name evidence="2" type="ORF">V8G54_034138</name>
</gene>